<comment type="caution">
    <text evidence="13">The sequence shown here is derived from an EMBL/GenBank/DDBJ whole genome shotgun (WGS) entry which is preliminary data.</text>
</comment>
<evidence type="ECO:0000313" key="13">
    <source>
        <dbReference type="EMBL" id="MBP1932805.1"/>
    </source>
</evidence>
<evidence type="ECO:0000256" key="1">
    <source>
        <dbReference type="ARBA" id="ARBA00004651"/>
    </source>
</evidence>
<keyword evidence="10 11" id="KW-0472">Membrane</keyword>
<evidence type="ECO:0000259" key="12">
    <source>
        <dbReference type="PROSITE" id="PS50109"/>
    </source>
</evidence>
<dbReference type="InterPro" id="IPR003594">
    <property type="entry name" value="HATPase_dom"/>
</dbReference>
<evidence type="ECO:0000313" key="14">
    <source>
        <dbReference type="Proteomes" id="UP001519343"/>
    </source>
</evidence>
<comment type="subcellular location">
    <subcellularLocation>
        <location evidence="1">Cell membrane</location>
        <topology evidence="1">Multi-pass membrane protein</topology>
    </subcellularLocation>
</comment>
<keyword evidence="4 11" id="KW-0812">Transmembrane</keyword>
<evidence type="ECO:0000256" key="11">
    <source>
        <dbReference type="SAM" id="Phobius"/>
    </source>
</evidence>
<feature type="domain" description="Histidine kinase" evidence="12">
    <location>
        <begin position="460"/>
        <end position="563"/>
    </location>
</feature>
<evidence type="ECO:0000256" key="2">
    <source>
        <dbReference type="ARBA" id="ARBA00022475"/>
    </source>
</evidence>
<dbReference type="InterPro" id="IPR010559">
    <property type="entry name" value="Sig_transdc_His_kin_internal"/>
</dbReference>
<dbReference type="RefSeq" id="WP_209810844.1">
    <property type="nucleotide sequence ID" value="NZ_JAGGKT010000008.1"/>
</dbReference>
<proteinExistence type="predicted"/>
<dbReference type="PROSITE" id="PS50109">
    <property type="entry name" value="HIS_KIN"/>
    <property type="match status" value="1"/>
</dbReference>
<dbReference type="InterPro" id="IPR036890">
    <property type="entry name" value="HATPase_C_sf"/>
</dbReference>
<evidence type="ECO:0000256" key="5">
    <source>
        <dbReference type="ARBA" id="ARBA00022741"/>
    </source>
</evidence>
<dbReference type="Pfam" id="PF06580">
    <property type="entry name" value="His_kinase"/>
    <property type="match status" value="1"/>
</dbReference>
<keyword evidence="14" id="KW-1185">Reference proteome</keyword>
<keyword evidence="6 13" id="KW-0418">Kinase</keyword>
<evidence type="ECO:0000256" key="4">
    <source>
        <dbReference type="ARBA" id="ARBA00022692"/>
    </source>
</evidence>
<dbReference type="Gene3D" id="3.30.565.10">
    <property type="entry name" value="Histidine kinase-like ATPase, C-terminal domain"/>
    <property type="match status" value="1"/>
</dbReference>
<dbReference type="EC" id="2.7.13.3" evidence="13"/>
<dbReference type="Pfam" id="PF02518">
    <property type="entry name" value="HATPase_c"/>
    <property type="match status" value="1"/>
</dbReference>
<dbReference type="Pfam" id="PF07694">
    <property type="entry name" value="5TM-5TMR_LYT"/>
    <property type="match status" value="1"/>
</dbReference>
<dbReference type="PANTHER" id="PTHR34220">
    <property type="entry name" value="SENSOR HISTIDINE KINASE YPDA"/>
    <property type="match status" value="1"/>
</dbReference>
<name>A0ABS4GR97_9BACL</name>
<evidence type="ECO:0000256" key="3">
    <source>
        <dbReference type="ARBA" id="ARBA00022679"/>
    </source>
</evidence>
<feature type="transmembrane region" description="Helical" evidence="11">
    <location>
        <begin position="164"/>
        <end position="190"/>
    </location>
</feature>
<evidence type="ECO:0000256" key="9">
    <source>
        <dbReference type="ARBA" id="ARBA00023012"/>
    </source>
</evidence>
<sequence length="570" mass="63216">MLDSTLFIKLIQGMCVVATIAFVLTRIDLFKRIFQDNLSSKDKCFLIIIFGIMGIIGTYTGYWLDEGVLANSRVIGVMVGGLLGGPVVGAGAGLIAGLHRLSLGGLTAEACAVATILEGLLGGFLAKKWRREKMSWFIGLRYGVLAETLQMSLILLLVRPFEVGYGVVSVIGIPMITTNSLGIAIFLAILQNVFKERDLVAADLARQSLQIAEETLPYLRKGLTEETAEKVAGIIYRHTSFDAVAVTKNNKLLSYVGVGCDHHQDEGSYPLQISDEQILLNHNSSIIFVKEHFSCPHPSCKLKSGIIIPLHVQGERIGSLRLFLASNYPIGLTHLEFANGLAQLFSSQLELALIEHLNTLRQKAELRALQTQIQPHFLFNSLNTIVSYCRTNPEQARELLIHLSTIFRQNIEQGEYIRIEQEHQYIQAYLAIQKGRFGNRINFTANIDPMLLHHRIPALVIQPIVENAVKHGLLAKKEGGTISLNIERRDQSIYVSIQDDGEGFSEKNEKTFLQRPYESAEGCGIGLYNINERLKAIYGEQALLQIYSSEQGTMVSFLLPLNRAVEVNAG</sequence>
<keyword evidence="5" id="KW-0547">Nucleotide-binding</keyword>
<dbReference type="PANTHER" id="PTHR34220:SF7">
    <property type="entry name" value="SENSOR HISTIDINE KINASE YPDA"/>
    <property type="match status" value="1"/>
</dbReference>
<evidence type="ECO:0000256" key="6">
    <source>
        <dbReference type="ARBA" id="ARBA00022777"/>
    </source>
</evidence>
<evidence type="ECO:0000256" key="7">
    <source>
        <dbReference type="ARBA" id="ARBA00022840"/>
    </source>
</evidence>
<keyword evidence="2" id="KW-1003">Cell membrane</keyword>
<evidence type="ECO:0000256" key="10">
    <source>
        <dbReference type="ARBA" id="ARBA00023136"/>
    </source>
</evidence>
<feature type="transmembrane region" description="Helical" evidence="11">
    <location>
        <begin position="74"/>
        <end position="98"/>
    </location>
</feature>
<feature type="transmembrane region" description="Helical" evidence="11">
    <location>
        <begin position="44"/>
        <end position="62"/>
    </location>
</feature>
<dbReference type="InterPro" id="IPR050640">
    <property type="entry name" value="Bact_2-comp_sensor_kinase"/>
</dbReference>
<dbReference type="SUPFAM" id="SSF55874">
    <property type="entry name" value="ATPase domain of HSP90 chaperone/DNA topoisomerase II/histidine kinase"/>
    <property type="match status" value="1"/>
</dbReference>
<keyword evidence="7" id="KW-0067">ATP-binding</keyword>
<accession>A0ABS4GR97</accession>
<keyword evidence="8 11" id="KW-1133">Transmembrane helix</keyword>
<reference evidence="13 14" key="1">
    <citation type="submission" date="2021-03" db="EMBL/GenBank/DDBJ databases">
        <title>Genomic Encyclopedia of Type Strains, Phase IV (KMG-IV): sequencing the most valuable type-strain genomes for metagenomic binning, comparative biology and taxonomic classification.</title>
        <authorList>
            <person name="Goeker M."/>
        </authorList>
    </citation>
    <scope>NUCLEOTIDE SEQUENCE [LARGE SCALE GENOMIC DNA]</scope>
    <source>
        <strain evidence="13 14">DSM 24738</strain>
    </source>
</reference>
<keyword evidence="9" id="KW-0902">Two-component regulatory system</keyword>
<feature type="transmembrane region" description="Helical" evidence="11">
    <location>
        <begin position="6"/>
        <end position="24"/>
    </location>
</feature>
<protein>
    <submittedName>
        <fullName evidence="13">Two-component system sensor histidine kinase LytS</fullName>
        <ecNumber evidence="13">2.7.13.3</ecNumber>
    </submittedName>
</protein>
<dbReference type="Proteomes" id="UP001519343">
    <property type="component" value="Unassembled WGS sequence"/>
</dbReference>
<gene>
    <name evidence="13" type="ORF">J2Z37_002816</name>
</gene>
<evidence type="ECO:0000256" key="8">
    <source>
        <dbReference type="ARBA" id="ARBA00022989"/>
    </source>
</evidence>
<dbReference type="InterPro" id="IPR005467">
    <property type="entry name" value="His_kinase_dom"/>
</dbReference>
<keyword evidence="3 13" id="KW-0808">Transferase</keyword>
<dbReference type="EMBL" id="JAGGKT010000008">
    <property type="protein sequence ID" value="MBP1932805.1"/>
    <property type="molecule type" value="Genomic_DNA"/>
</dbReference>
<feature type="transmembrane region" description="Helical" evidence="11">
    <location>
        <begin position="136"/>
        <end position="158"/>
    </location>
</feature>
<dbReference type="InterPro" id="IPR011620">
    <property type="entry name" value="Sig_transdc_His_kinase_LytS_TM"/>
</dbReference>
<organism evidence="13 14">
    <name type="scientific">Ammoniphilus resinae</name>
    <dbReference type="NCBI Taxonomy" id="861532"/>
    <lineage>
        <taxon>Bacteria</taxon>
        <taxon>Bacillati</taxon>
        <taxon>Bacillota</taxon>
        <taxon>Bacilli</taxon>
        <taxon>Bacillales</taxon>
        <taxon>Paenibacillaceae</taxon>
        <taxon>Aneurinibacillus group</taxon>
        <taxon>Ammoniphilus</taxon>
    </lineage>
</organism>
<dbReference type="SMART" id="SM00387">
    <property type="entry name" value="HATPase_c"/>
    <property type="match status" value="1"/>
</dbReference>
<dbReference type="GO" id="GO:0004673">
    <property type="term" value="F:protein histidine kinase activity"/>
    <property type="evidence" value="ECO:0007669"/>
    <property type="project" value="UniProtKB-EC"/>
</dbReference>